<name>A0A9X2BE63_9SPHI</name>
<comment type="caution">
    <text evidence="1">The sequence shown here is derived from an EMBL/GenBank/DDBJ whole genome shotgun (WGS) entry which is preliminary data.</text>
</comment>
<gene>
    <name evidence="1" type="ORF">MUY27_15295</name>
</gene>
<reference evidence="1" key="1">
    <citation type="submission" date="2022-04" db="EMBL/GenBank/DDBJ databases">
        <title>Mucilaginibacter sp. RS28 isolated from freshwater.</title>
        <authorList>
            <person name="Ko S.-R."/>
        </authorList>
    </citation>
    <scope>NUCLEOTIDE SEQUENCE</scope>
    <source>
        <strain evidence="1">RS28</strain>
    </source>
</reference>
<dbReference type="CDD" id="cd24013">
    <property type="entry name" value="ASKHA_ATPase_BT3980-like"/>
    <property type="match status" value="1"/>
</dbReference>
<evidence type="ECO:0000313" key="2">
    <source>
        <dbReference type="Proteomes" id="UP001139450"/>
    </source>
</evidence>
<evidence type="ECO:0000313" key="1">
    <source>
        <dbReference type="EMBL" id="MCJ8211083.1"/>
    </source>
</evidence>
<dbReference type="EMBL" id="JALJEJ010000007">
    <property type="protein sequence ID" value="MCJ8211083.1"/>
    <property type="molecule type" value="Genomic_DNA"/>
</dbReference>
<dbReference type="Gene3D" id="3.30.420.250">
    <property type="match status" value="1"/>
</dbReference>
<dbReference type="RefSeq" id="WP_245131345.1">
    <property type="nucleotide sequence ID" value="NZ_JALJEJ010000007.1"/>
</dbReference>
<sequence>MANPSKLYFSDHFSIENAKYSTLLLQVRKDDFSFAIIFQNKLNVYGRYYPLQELADPKDLGEFLLQQYQQVIIGLTPDVFTIVPSELYKEDLIANYARFLDVSPHEKVYKEQLDNENLIFYKDADQLTPVLTQRHKYYKIISYHKGWINAIAANEQNWQNLFLDIQHNRVSLVYFKNNKLRFLNGFDFNSREELVYFTALVANELHLSQNNLKLILSGDVTQGDEFHLGLNEFFQRVEISQTALPVELSVEALPQQVLALTSLLKCV</sequence>
<dbReference type="Proteomes" id="UP001139450">
    <property type="component" value="Unassembled WGS sequence"/>
</dbReference>
<proteinExistence type="predicted"/>
<dbReference type="AlphaFoldDB" id="A0A9X2BE63"/>
<dbReference type="InterPro" id="IPR024213">
    <property type="entry name" value="DUF3822"/>
</dbReference>
<protein>
    <submittedName>
        <fullName evidence="1">DUF3822 family protein</fullName>
    </submittedName>
</protein>
<dbReference type="Pfam" id="PF12864">
    <property type="entry name" value="DUF3822"/>
    <property type="match status" value="1"/>
</dbReference>
<accession>A0A9X2BE63</accession>
<keyword evidence="2" id="KW-1185">Reference proteome</keyword>
<dbReference type="Gene3D" id="3.30.420.260">
    <property type="match status" value="1"/>
</dbReference>
<organism evidence="1 2">
    <name type="scientific">Mucilaginibacter straminoryzae</name>
    <dbReference type="NCBI Taxonomy" id="2932774"/>
    <lineage>
        <taxon>Bacteria</taxon>
        <taxon>Pseudomonadati</taxon>
        <taxon>Bacteroidota</taxon>
        <taxon>Sphingobacteriia</taxon>
        <taxon>Sphingobacteriales</taxon>
        <taxon>Sphingobacteriaceae</taxon>
        <taxon>Mucilaginibacter</taxon>
    </lineage>
</organism>